<dbReference type="EMBL" id="LFCV01000069">
    <property type="protein sequence ID" value="KMJ44954.1"/>
    <property type="molecule type" value="Genomic_DNA"/>
</dbReference>
<reference evidence="1 2" key="1">
    <citation type="submission" date="2015-06" db="EMBL/GenBank/DDBJ databases">
        <title>Draft Whole-Genome Sequence of the Entomopathogenic Bacterium Xenorhabdus khoisanae.</title>
        <authorList>
            <person name="Naidoo S."/>
            <person name="Featherston J."/>
            <person name="Gray V.M."/>
        </authorList>
    </citation>
    <scope>NUCLEOTIDE SEQUENCE [LARGE SCALE GENOMIC DNA]</scope>
    <source>
        <strain evidence="1 2">MCB</strain>
    </source>
</reference>
<dbReference type="OrthoDB" id="6629246at2"/>
<dbReference type="STRING" id="880157.AB204_11455"/>
<accession>A0A0J5FS94</accession>
<dbReference type="PATRIC" id="fig|880157.4.peg.2432"/>
<organism evidence="1 2">
    <name type="scientific">Xenorhabdus khoisanae</name>
    <dbReference type="NCBI Taxonomy" id="880157"/>
    <lineage>
        <taxon>Bacteria</taxon>
        <taxon>Pseudomonadati</taxon>
        <taxon>Pseudomonadota</taxon>
        <taxon>Gammaproteobacteria</taxon>
        <taxon>Enterobacterales</taxon>
        <taxon>Morganellaceae</taxon>
        <taxon>Xenorhabdus</taxon>
    </lineage>
</organism>
<keyword evidence="2" id="KW-1185">Reference proteome</keyword>
<name>A0A0J5FS94_9GAMM</name>
<evidence type="ECO:0000313" key="1">
    <source>
        <dbReference type="EMBL" id="KMJ44954.1"/>
    </source>
</evidence>
<evidence type="ECO:0000313" key="2">
    <source>
        <dbReference type="Proteomes" id="UP000036277"/>
    </source>
</evidence>
<protein>
    <submittedName>
        <fullName evidence="1">Uncharacterized protein</fullName>
    </submittedName>
</protein>
<dbReference type="Proteomes" id="UP000036277">
    <property type="component" value="Unassembled WGS sequence"/>
</dbReference>
<sequence>MPLERFWLLSRNIDRIKSEDDIRRLQTARGAQATADSYTAFEKSLQQRLGQPVIMKKVLSPFHAEADPDAELKLRNIFGKG</sequence>
<dbReference type="RefSeq" id="WP_047963500.1">
    <property type="nucleotide sequence ID" value="NZ_CAWMBG010000069.1"/>
</dbReference>
<proteinExistence type="predicted"/>
<comment type="caution">
    <text evidence="1">The sequence shown here is derived from an EMBL/GenBank/DDBJ whole genome shotgun (WGS) entry which is preliminary data.</text>
</comment>
<dbReference type="AlphaFoldDB" id="A0A0J5FS94"/>
<gene>
    <name evidence="1" type="ORF">AB204_11455</name>
</gene>